<name>A0A150Q3A7_SORCE</name>
<dbReference type="SUPFAM" id="SSF69255">
    <property type="entry name" value="gp5 N-terminal domain-like"/>
    <property type="match status" value="1"/>
</dbReference>
<dbReference type="Gene3D" id="2.40.50.230">
    <property type="entry name" value="Gp5 N-terminal domain"/>
    <property type="match status" value="1"/>
</dbReference>
<evidence type="ECO:0000259" key="1">
    <source>
        <dbReference type="Pfam" id="PF04717"/>
    </source>
</evidence>
<organism evidence="2 3">
    <name type="scientific">Sorangium cellulosum</name>
    <name type="common">Polyangium cellulosum</name>
    <dbReference type="NCBI Taxonomy" id="56"/>
    <lineage>
        <taxon>Bacteria</taxon>
        <taxon>Pseudomonadati</taxon>
        <taxon>Myxococcota</taxon>
        <taxon>Polyangia</taxon>
        <taxon>Polyangiales</taxon>
        <taxon>Polyangiaceae</taxon>
        <taxon>Sorangium</taxon>
    </lineage>
</organism>
<evidence type="ECO:0000313" key="2">
    <source>
        <dbReference type="EMBL" id="KYF62068.1"/>
    </source>
</evidence>
<feature type="domain" description="Gp5/Type VI secretion system Vgr protein OB-fold" evidence="1">
    <location>
        <begin position="65"/>
        <end position="96"/>
    </location>
</feature>
<dbReference type="Pfam" id="PF04717">
    <property type="entry name" value="Phage_base_V"/>
    <property type="match status" value="1"/>
</dbReference>
<sequence length="216" mass="22325">MSAIVPSLRALIRAELAALRLPELGVVTRVYTNDGGKGEVANEVDLRLRGSTLELQRVPVLVGRLGFSCVPRVDDLVMIAFAGGDLNAPVVIGSLYDERVLAPDAGPDELVYTVPDDARDGARRLELQLPNGRAITIEDAKVTIAMGKTTITVEADGAITLEAGGDLTLKAGGNIALEAKGTASVKGSSVVVEGDSDAKLKGATTTIAGTTNFSAT</sequence>
<dbReference type="InterPro" id="IPR006531">
    <property type="entry name" value="Gp5/Vgr_OB"/>
</dbReference>
<protein>
    <recommendedName>
        <fullName evidence="1">Gp5/Type VI secretion system Vgr protein OB-fold domain-containing protein</fullName>
    </recommendedName>
</protein>
<dbReference type="AlphaFoldDB" id="A0A150Q3A7"/>
<comment type="caution">
    <text evidence="2">The sequence shown here is derived from an EMBL/GenBank/DDBJ whole genome shotgun (WGS) entry which is preliminary data.</text>
</comment>
<evidence type="ECO:0000313" key="3">
    <source>
        <dbReference type="Proteomes" id="UP000075604"/>
    </source>
</evidence>
<dbReference type="Proteomes" id="UP000075604">
    <property type="component" value="Unassembled WGS sequence"/>
</dbReference>
<dbReference type="InterPro" id="IPR037026">
    <property type="entry name" value="Vgr_OB-fold_dom_sf"/>
</dbReference>
<dbReference type="EMBL" id="JELX01000741">
    <property type="protein sequence ID" value="KYF62068.1"/>
    <property type="molecule type" value="Genomic_DNA"/>
</dbReference>
<reference evidence="2 3" key="1">
    <citation type="submission" date="2014-02" db="EMBL/GenBank/DDBJ databases">
        <title>The small core and large imbalanced accessory genome model reveals a collaborative survival strategy of Sorangium cellulosum strains in nature.</title>
        <authorList>
            <person name="Han K."/>
            <person name="Peng R."/>
            <person name="Blom J."/>
            <person name="Li Y.-Z."/>
        </authorList>
    </citation>
    <scope>NUCLEOTIDE SEQUENCE [LARGE SCALE GENOMIC DNA]</scope>
    <source>
        <strain evidence="2 3">So0157-18</strain>
    </source>
</reference>
<proteinExistence type="predicted"/>
<dbReference type="SUPFAM" id="SSF69349">
    <property type="entry name" value="Phage fibre proteins"/>
    <property type="match status" value="1"/>
</dbReference>
<accession>A0A150Q3A7</accession>
<gene>
    <name evidence="2" type="ORF">BE04_41875</name>
</gene>